<keyword evidence="2" id="KW-0732">Signal</keyword>
<protein>
    <submittedName>
        <fullName evidence="3">Uncharacterized protein</fullName>
    </submittedName>
</protein>
<dbReference type="EMBL" id="JABEBT010000109">
    <property type="protein sequence ID" value="KAF7632203.1"/>
    <property type="molecule type" value="Genomic_DNA"/>
</dbReference>
<evidence type="ECO:0000313" key="3">
    <source>
        <dbReference type="EMBL" id="KAF7632203.1"/>
    </source>
</evidence>
<comment type="caution">
    <text evidence="3">The sequence shown here is derived from an EMBL/GenBank/DDBJ whole genome shotgun (WGS) entry which is preliminary data.</text>
</comment>
<sequence>MVSISYFLQFVALLLFFVSVHCEYFVGHGNHILVNETITKLNINTMIAETKEDIERYMNLVNSCDVTMDNEGNIILWYKENSNTMKNGCSADFVTKKEGQISLEFGIKGNLAKCISGSENNKVNIQNFTDNTLSFAYSLKNYELNEIKDGPKNGNESDCRDLKKCVNRKGNCLKNTPFYSFGWLKSKYSFPFSFDAVGGVWFYWDKLVREKSAQSISAEILINKTQLNSSTSCYKKHHELKEWEIKDKNYNYNNKNFTSLFTFHIMPINSMRKSIQKMVLNCNNDDKREICSNETTMQKCDKMFIKFDKEHFKLLIPPNVESTTKYIPFNTTNTTLTSKSTPINNIKYSTISTIKTTLTTIIKSTTAKTESSEIWILIATIVIVGFIIICCILFVASLFTCILICMNKKKNKEEVIKTNKTEFI</sequence>
<evidence type="ECO:0000256" key="2">
    <source>
        <dbReference type="SAM" id="SignalP"/>
    </source>
</evidence>
<feature type="signal peptide" evidence="2">
    <location>
        <begin position="1"/>
        <end position="22"/>
    </location>
</feature>
<evidence type="ECO:0000256" key="1">
    <source>
        <dbReference type="SAM" id="Phobius"/>
    </source>
</evidence>
<feature type="non-terminal residue" evidence="3">
    <location>
        <position position="1"/>
    </location>
</feature>
<accession>A0A8S9ZFW0</accession>
<keyword evidence="1" id="KW-0812">Transmembrane</keyword>
<organism evidence="3 4">
    <name type="scientific">Meloidogyne graminicola</name>
    <dbReference type="NCBI Taxonomy" id="189291"/>
    <lineage>
        <taxon>Eukaryota</taxon>
        <taxon>Metazoa</taxon>
        <taxon>Ecdysozoa</taxon>
        <taxon>Nematoda</taxon>
        <taxon>Chromadorea</taxon>
        <taxon>Rhabditida</taxon>
        <taxon>Tylenchina</taxon>
        <taxon>Tylenchomorpha</taxon>
        <taxon>Tylenchoidea</taxon>
        <taxon>Meloidogynidae</taxon>
        <taxon>Meloidogyninae</taxon>
        <taxon>Meloidogyne</taxon>
    </lineage>
</organism>
<proteinExistence type="predicted"/>
<evidence type="ECO:0000313" key="4">
    <source>
        <dbReference type="Proteomes" id="UP000605970"/>
    </source>
</evidence>
<feature type="chain" id="PRO_5035836386" evidence="2">
    <location>
        <begin position="23"/>
        <end position="424"/>
    </location>
</feature>
<dbReference type="AlphaFoldDB" id="A0A8S9ZFW0"/>
<dbReference type="OrthoDB" id="5901428at2759"/>
<keyword evidence="1" id="KW-1133">Transmembrane helix</keyword>
<name>A0A8S9ZFW0_9BILA</name>
<keyword evidence="1" id="KW-0472">Membrane</keyword>
<keyword evidence="4" id="KW-1185">Reference proteome</keyword>
<gene>
    <name evidence="3" type="ORF">Mgra_00008388</name>
</gene>
<feature type="transmembrane region" description="Helical" evidence="1">
    <location>
        <begin position="374"/>
        <end position="404"/>
    </location>
</feature>
<reference evidence="3" key="1">
    <citation type="journal article" date="2020" name="Ecol. Evol.">
        <title>Genome structure and content of the rice root-knot nematode (Meloidogyne graminicola).</title>
        <authorList>
            <person name="Phan N.T."/>
            <person name="Danchin E.G.J."/>
            <person name="Klopp C."/>
            <person name="Perfus-Barbeoch L."/>
            <person name="Kozlowski D.K."/>
            <person name="Koutsovoulos G.D."/>
            <person name="Lopez-Roques C."/>
            <person name="Bouchez O."/>
            <person name="Zahm M."/>
            <person name="Besnard G."/>
            <person name="Bellafiore S."/>
        </authorList>
    </citation>
    <scope>NUCLEOTIDE SEQUENCE</scope>
    <source>
        <strain evidence="3">VN-18</strain>
    </source>
</reference>
<dbReference type="Proteomes" id="UP000605970">
    <property type="component" value="Unassembled WGS sequence"/>
</dbReference>